<dbReference type="GO" id="GO:0005634">
    <property type="term" value="C:nucleus"/>
    <property type="evidence" value="ECO:0007669"/>
    <property type="project" value="TreeGrafter"/>
</dbReference>
<dbReference type="Proteomes" id="UP000242715">
    <property type="component" value="Unassembled WGS sequence"/>
</dbReference>
<dbReference type="InterPro" id="IPR031327">
    <property type="entry name" value="MCM"/>
</dbReference>
<name>A0A2Z6PA96_TRISU</name>
<dbReference type="OrthoDB" id="1744952at2759"/>
<dbReference type="GO" id="GO:1990518">
    <property type="term" value="F:single-stranded 3'-5' DNA helicase activity"/>
    <property type="evidence" value="ECO:0007669"/>
    <property type="project" value="TreeGrafter"/>
</dbReference>
<dbReference type="Pfam" id="PF00493">
    <property type="entry name" value="MCM"/>
    <property type="match status" value="1"/>
</dbReference>
<dbReference type="PANTHER" id="PTHR11630">
    <property type="entry name" value="DNA REPLICATION LICENSING FACTOR MCM FAMILY MEMBER"/>
    <property type="match status" value="1"/>
</dbReference>
<dbReference type="GO" id="GO:1902969">
    <property type="term" value="P:mitotic DNA replication"/>
    <property type="evidence" value="ECO:0007669"/>
    <property type="project" value="TreeGrafter"/>
</dbReference>
<evidence type="ECO:0000259" key="3">
    <source>
        <dbReference type="PROSITE" id="PS50051"/>
    </source>
</evidence>
<sequence length="355" mass="39788">MELNSTFISDDNPNKDINIAFYNIPIVKRSQLSVYMQPVTIEQSGNSCAKRANLLLIKGQNAGDIQICCFMNVILRHDSRTCQGWVIFTGTVVVIPDNDILPLASPGERSEWCRGASRCKGSTPVNKGGTGILQTLFSKICVYIWEIIICCRLDCNLRNQKLAGALKLADNGNCSIDEFDKMNITDQGHGTAHYWYHKSRNTSNTPLPILLGDSMYNVALPPAILLRFDLVYIMVDDPDETIDTNMAQHIVKVHQMCDDALHPAFSTAEVKRYVAYAKTLKPKVQPHHVDEAEKMLKTSIIRQDIFSVLFSILILELAFGDNCTFYFLSCHVKSSEIDLSEFQELNREDATGNGN</sequence>
<keyword evidence="2" id="KW-0067">ATP-binding</keyword>
<evidence type="ECO:0000313" key="4">
    <source>
        <dbReference type="EMBL" id="GAU45952.1"/>
    </source>
</evidence>
<evidence type="ECO:0000313" key="5">
    <source>
        <dbReference type="Proteomes" id="UP000242715"/>
    </source>
</evidence>
<keyword evidence="1" id="KW-0547">Nucleotide-binding</keyword>
<reference evidence="5" key="1">
    <citation type="journal article" date="2017" name="Front. Plant Sci.">
        <title>Climate Clever Clovers: New Paradigm to Reduce the Environmental Footprint of Ruminants by Breeding Low Methanogenic Forages Utilizing Haplotype Variation.</title>
        <authorList>
            <person name="Kaur P."/>
            <person name="Appels R."/>
            <person name="Bayer P.E."/>
            <person name="Keeble-Gagnere G."/>
            <person name="Wang J."/>
            <person name="Hirakawa H."/>
            <person name="Shirasawa K."/>
            <person name="Vercoe P."/>
            <person name="Stefanova K."/>
            <person name="Durmic Z."/>
            <person name="Nichols P."/>
            <person name="Revell C."/>
            <person name="Isobe S.N."/>
            <person name="Edwards D."/>
            <person name="Erskine W."/>
        </authorList>
    </citation>
    <scope>NUCLEOTIDE SEQUENCE [LARGE SCALE GENOMIC DNA]</scope>
    <source>
        <strain evidence="5">cv. Daliak</strain>
    </source>
</reference>
<dbReference type="GO" id="GO:0042555">
    <property type="term" value="C:MCM complex"/>
    <property type="evidence" value="ECO:0007669"/>
    <property type="project" value="TreeGrafter"/>
</dbReference>
<dbReference type="Gene3D" id="3.40.50.300">
    <property type="entry name" value="P-loop containing nucleotide triphosphate hydrolases"/>
    <property type="match status" value="2"/>
</dbReference>
<dbReference type="PROSITE" id="PS50051">
    <property type="entry name" value="MCM_2"/>
    <property type="match status" value="1"/>
</dbReference>
<dbReference type="PANTHER" id="PTHR11630:SF43">
    <property type="entry name" value="DNA REPLICATION LICENSING FACTOR MCM6"/>
    <property type="match status" value="1"/>
</dbReference>
<evidence type="ECO:0000256" key="2">
    <source>
        <dbReference type="ARBA" id="ARBA00022840"/>
    </source>
</evidence>
<proteinExistence type="predicted"/>
<dbReference type="EMBL" id="DF974164">
    <property type="protein sequence ID" value="GAU45952.1"/>
    <property type="molecule type" value="Genomic_DNA"/>
</dbReference>
<protein>
    <recommendedName>
        <fullName evidence="3">MCM C-terminal AAA(+) ATPase domain-containing protein</fullName>
    </recommendedName>
</protein>
<dbReference type="GO" id="GO:0003697">
    <property type="term" value="F:single-stranded DNA binding"/>
    <property type="evidence" value="ECO:0007669"/>
    <property type="project" value="TreeGrafter"/>
</dbReference>
<organism evidence="4 5">
    <name type="scientific">Trifolium subterraneum</name>
    <name type="common">Subterranean clover</name>
    <dbReference type="NCBI Taxonomy" id="3900"/>
    <lineage>
        <taxon>Eukaryota</taxon>
        <taxon>Viridiplantae</taxon>
        <taxon>Streptophyta</taxon>
        <taxon>Embryophyta</taxon>
        <taxon>Tracheophyta</taxon>
        <taxon>Spermatophyta</taxon>
        <taxon>Magnoliopsida</taxon>
        <taxon>eudicotyledons</taxon>
        <taxon>Gunneridae</taxon>
        <taxon>Pentapetalae</taxon>
        <taxon>rosids</taxon>
        <taxon>fabids</taxon>
        <taxon>Fabales</taxon>
        <taxon>Fabaceae</taxon>
        <taxon>Papilionoideae</taxon>
        <taxon>50 kb inversion clade</taxon>
        <taxon>NPAAA clade</taxon>
        <taxon>Hologalegina</taxon>
        <taxon>IRL clade</taxon>
        <taxon>Trifolieae</taxon>
        <taxon>Trifolium</taxon>
    </lineage>
</organism>
<dbReference type="AlphaFoldDB" id="A0A2Z6PA96"/>
<dbReference type="GO" id="GO:0000727">
    <property type="term" value="P:double-strand break repair via break-induced replication"/>
    <property type="evidence" value="ECO:0007669"/>
    <property type="project" value="TreeGrafter"/>
</dbReference>
<accession>A0A2Z6PA96</accession>
<gene>
    <name evidence="4" type="ORF">TSUD_301610</name>
</gene>
<dbReference type="InterPro" id="IPR001208">
    <property type="entry name" value="MCM_dom"/>
</dbReference>
<dbReference type="SMART" id="SM00350">
    <property type="entry name" value="MCM"/>
    <property type="match status" value="1"/>
</dbReference>
<dbReference type="GO" id="GO:0005524">
    <property type="term" value="F:ATP binding"/>
    <property type="evidence" value="ECO:0007669"/>
    <property type="project" value="UniProtKB-KW"/>
</dbReference>
<dbReference type="InterPro" id="IPR027417">
    <property type="entry name" value="P-loop_NTPase"/>
</dbReference>
<feature type="domain" description="MCM C-terminal AAA(+) ATPase" evidence="3">
    <location>
        <begin position="163"/>
        <end position="250"/>
    </location>
</feature>
<evidence type="ECO:0000256" key="1">
    <source>
        <dbReference type="ARBA" id="ARBA00022741"/>
    </source>
</evidence>
<keyword evidence="5" id="KW-1185">Reference proteome</keyword>